<proteinExistence type="predicted"/>
<dbReference type="Proteomes" id="UP000053354">
    <property type="component" value="Chromosome"/>
</dbReference>
<keyword evidence="2" id="KW-1185">Reference proteome</keyword>
<reference evidence="1" key="1">
    <citation type="submission" date="2016-10" db="EMBL/GenBank/DDBJ databases">
        <authorList>
            <person name="See-Too W.S."/>
        </authorList>
    </citation>
    <scope>NUCLEOTIDE SEQUENCE</scope>
    <source>
        <strain evidence="1">L10.15</strain>
    </source>
</reference>
<dbReference type="EMBL" id="CP016540">
    <property type="protein sequence ID" value="ANU28298.1"/>
    <property type="molecule type" value="Genomic_DNA"/>
</dbReference>
<evidence type="ECO:0000313" key="2">
    <source>
        <dbReference type="Proteomes" id="UP000053354"/>
    </source>
</evidence>
<gene>
    <name evidence="1" type="ORF">I858_015005</name>
</gene>
<protein>
    <submittedName>
        <fullName evidence="1">Uncharacterized protein</fullName>
    </submittedName>
</protein>
<accession>A0A1B1S538</accession>
<evidence type="ECO:0000313" key="1">
    <source>
        <dbReference type="EMBL" id="ANU28298.1"/>
    </source>
</evidence>
<dbReference type="KEGG" id="pll:I858_015005"/>
<organism evidence="1 2">
    <name type="scientific">Planococcus versutus</name>
    <dbReference type="NCBI Taxonomy" id="1302659"/>
    <lineage>
        <taxon>Bacteria</taxon>
        <taxon>Bacillati</taxon>
        <taxon>Bacillota</taxon>
        <taxon>Bacilli</taxon>
        <taxon>Bacillales</taxon>
        <taxon>Caryophanaceae</taxon>
        <taxon>Planococcus</taxon>
    </lineage>
</organism>
<dbReference type="AlphaFoldDB" id="A0A1B1S538"/>
<name>A0A1B1S538_9BACL</name>
<sequence>MECQKTAATQVITKRRRKKMKKNDYMIQTGLTNKGDYAVQVEIKSDETEELAMVLAGIKALIGTMDYTSRKDGGDSTSEEDRERYNQAMRKIIGYVADDIGLTTGYYMEELQAKVFIDEYDEHTVNPDEQMELIKKYFD</sequence>